<feature type="region of interest" description="Disordered" evidence="2">
    <location>
        <begin position="1"/>
        <end position="36"/>
    </location>
</feature>
<dbReference type="PANTHER" id="PTHR45924">
    <property type="entry name" value="FI17866P1"/>
    <property type="match status" value="1"/>
</dbReference>
<name>A0A6G1SJ40_9ACAR</name>
<dbReference type="Gene3D" id="1.20.900.10">
    <property type="entry name" value="Dbl homology (DH) domain"/>
    <property type="match status" value="1"/>
</dbReference>
<evidence type="ECO:0000256" key="2">
    <source>
        <dbReference type="SAM" id="MobiDB-lite"/>
    </source>
</evidence>
<gene>
    <name evidence="4" type="primary">PLEKHG1</name>
    <name evidence="4" type="ORF">g.2870</name>
</gene>
<evidence type="ECO:0000313" key="4">
    <source>
        <dbReference type="EMBL" id="MDE50187.1"/>
    </source>
</evidence>
<dbReference type="CDD" id="cd00160">
    <property type="entry name" value="RhoGEF"/>
    <property type="match status" value="1"/>
</dbReference>
<dbReference type="InterPro" id="IPR055251">
    <property type="entry name" value="SOS1_NGEF_PH"/>
</dbReference>
<dbReference type="SMART" id="SM00325">
    <property type="entry name" value="RhoGEF"/>
    <property type="match status" value="1"/>
</dbReference>
<dbReference type="Gene3D" id="2.30.29.30">
    <property type="entry name" value="Pleckstrin-homology domain (PH domain)/Phosphotyrosine-binding domain (PTB)"/>
    <property type="match status" value="1"/>
</dbReference>
<feature type="region of interest" description="Disordered" evidence="2">
    <location>
        <begin position="69"/>
        <end position="88"/>
    </location>
</feature>
<evidence type="ECO:0000256" key="1">
    <source>
        <dbReference type="ARBA" id="ARBA00022553"/>
    </source>
</evidence>
<evidence type="ECO:0000259" key="3">
    <source>
        <dbReference type="PROSITE" id="PS50010"/>
    </source>
</evidence>
<dbReference type="GO" id="GO:0005085">
    <property type="term" value="F:guanyl-nucleotide exchange factor activity"/>
    <property type="evidence" value="ECO:0007669"/>
    <property type="project" value="InterPro"/>
</dbReference>
<dbReference type="Pfam" id="PF00621">
    <property type="entry name" value="RhoGEF"/>
    <property type="match status" value="1"/>
</dbReference>
<feature type="region of interest" description="Disordered" evidence="2">
    <location>
        <begin position="136"/>
        <end position="173"/>
    </location>
</feature>
<feature type="compositionally biased region" description="Low complexity" evidence="2">
    <location>
        <begin position="76"/>
        <end position="86"/>
    </location>
</feature>
<feature type="compositionally biased region" description="Polar residues" evidence="2">
    <location>
        <begin position="137"/>
        <end position="146"/>
    </location>
</feature>
<dbReference type="AlphaFoldDB" id="A0A6G1SJ40"/>
<dbReference type="CDD" id="cd13243">
    <property type="entry name" value="PH_PLEKHG1_G2_G3"/>
    <property type="match status" value="1"/>
</dbReference>
<feature type="domain" description="DH" evidence="3">
    <location>
        <begin position="203"/>
        <end position="381"/>
    </location>
</feature>
<dbReference type="GO" id="GO:0031267">
    <property type="term" value="F:small GTPase binding"/>
    <property type="evidence" value="ECO:0007669"/>
    <property type="project" value="TreeGrafter"/>
</dbReference>
<dbReference type="EMBL" id="GGYP01005416">
    <property type="protein sequence ID" value="MDE50187.1"/>
    <property type="molecule type" value="Transcribed_RNA"/>
</dbReference>
<feature type="compositionally biased region" description="Basic residues" evidence="2">
    <location>
        <begin position="148"/>
        <end position="173"/>
    </location>
</feature>
<keyword evidence="1" id="KW-0597">Phosphoprotein</keyword>
<feature type="region of interest" description="Disordered" evidence="2">
    <location>
        <begin position="105"/>
        <end position="124"/>
    </location>
</feature>
<dbReference type="SUPFAM" id="SSF48065">
    <property type="entry name" value="DBL homology domain (DH-domain)"/>
    <property type="match status" value="1"/>
</dbReference>
<reference evidence="4" key="1">
    <citation type="submission" date="2018-10" db="EMBL/GenBank/DDBJ databases">
        <title>Transcriptome assembly of Aceria tosichella (Wheat curl mite) Type 2.</title>
        <authorList>
            <person name="Scully E.D."/>
            <person name="Geib S.M."/>
            <person name="Palmer N.A."/>
            <person name="Gupta A.K."/>
            <person name="Sarath G."/>
            <person name="Tatineni S."/>
        </authorList>
    </citation>
    <scope>NUCLEOTIDE SEQUENCE</scope>
    <source>
        <strain evidence="4">LincolnNE</strain>
    </source>
</reference>
<feature type="compositionally biased region" description="Low complexity" evidence="2">
    <location>
        <begin position="9"/>
        <end position="36"/>
    </location>
</feature>
<dbReference type="InterPro" id="IPR043324">
    <property type="entry name" value="PH_PLEKHG1_G2_G3"/>
</dbReference>
<dbReference type="InterPro" id="IPR000219">
    <property type="entry name" value="DH_dom"/>
</dbReference>
<dbReference type="PROSITE" id="PS50010">
    <property type="entry name" value="DH_2"/>
    <property type="match status" value="1"/>
</dbReference>
<feature type="compositionally biased region" description="Low complexity" evidence="2">
    <location>
        <begin position="112"/>
        <end position="124"/>
    </location>
</feature>
<dbReference type="Pfam" id="PF22697">
    <property type="entry name" value="SOS1_NGEF_PH"/>
    <property type="match status" value="1"/>
</dbReference>
<protein>
    <submittedName>
        <fullName evidence="4">Pleckstrin y domain-containing family G member 1</fullName>
    </submittedName>
</protein>
<sequence>MAPKARPLSISSISSAASSGSSTSSNSSTSSGIQASITRNNSRALDTVLPNDTQFTTVKQKAATLDNAACQRNSHTNTTNTTTTNTPLIQKHHTDCLYLNRPRRASAKLQQSPSSVSSYSNSSSLFRDDGFEDDLRSTTSDNSTSIYSHHHLNHHHNHNHHHQYNHSQHHEHHRKLFYHQNQNHHLSSYHHGHHEAGLGPLSIFQRVVTEIIETERSYVDDLEQIVTGYLCYLRDTLEQHTELFSNLEEIYKFNKDFLFQLEECYLNPGAVAACFVENAAKFDVYTHYCTMYPEVVSTLTQLMANPTTAQVLKERQMELNQSLPLGAYLLKPVQRILKYHILFKSLIKHTADDETVIEKDRKLIDEAFSVMTNIACHINEMKKKHEQSIRVQELQGLLIGWEGPDLTTLGELILEDTFKLCNRQKSSRHLLLFDNILLITKKKCDGSLCYKGHIECSNLMLIEKIEGHPLVFNTVPFDNPKALCEFQADNLDKKRDWCLKMKEVIIKSFEVKIPDHVRDLLMSLTH</sequence>
<dbReference type="PANTHER" id="PTHR45924:SF2">
    <property type="entry name" value="FI17866P1"/>
    <property type="match status" value="1"/>
</dbReference>
<proteinExistence type="predicted"/>
<dbReference type="InterPro" id="IPR035899">
    <property type="entry name" value="DBL_dom_sf"/>
</dbReference>
<dbReference type="InterPro" id="IPR011993">
    <property type="entry name" value="PH-like_dom_sf"/>
</dbReference>
<organism evidence="4">
    <name type="scientific">Aceria tosichella</name>
    <name type="common">wheat curl mite</name>
    <dbReference type="NCBI Taxonomy" id="561515"/>
    <lineage>
        <taxon>Eukaryota</taxon>
        <taxon>Metazoa</taxon>
        <taxon>Ecdysozoa</taxon>
        <taxon>Arthropoda</taxon>
        <taxon>Chelicerata</taxon>
        <taxon>Arachnida</taxon>
        <taxon>Acari</taxon>
        <taxon>Acariformes</taxon>
        <taxon>Trombidiformes</taxon>
        <taxon>Prostigmata</taxon>
        <taxon>Eupodina</taxon>
        <taxon>Eriophyoidea</taxon>
        <taxon>Eriophyidae</taxon>
        <taxon>Eriophyinae</taxon>
        <taxon>Aceriini</taxon>
        <taxon>Aceria</taxon>
    </lineage>
</organism>
<accession>A0A6G1SJ40</accession>
<dbReference type="SUPFAM" id="SSF50729">
    <property type="entry name" value="PH domain-like"/>
    <property type="match status" value="1"/>
</dbReference>